<reference evidence="1" key="1">
    <citation type="submission" date="2022-08" db="EMBL/GenBank/DDBJ databases">
        <title>Genomic Encyclopedia of Type Strains, Phase III (KMG-III): the genomes of soil and plant-associated and newly described type strains.</title>
        <authorList>
            <person name="Whitman W."/>
        </authorList>
    </citation>
    <scope>NUCLEOTIDE SEQUENCE</scope>
    <source>
        <strain evidence="1">HMT 1</strain>
    </source>
</reference>
<dbReference type="RefSeq" id="WP_259055129.1">
    <property type="nucleotide sequence ID" value="NZ_JANUCT010000008.1"/>
</dbReference>
<proteinExistence type="predicted"/>
<accession>A0AAE3HKD9</accession>
<organism evidence="1 2">
    <name type="scientific">Methylohalomonas lacus</name>
    <dbReference type="NCBI Taxonomy" id="398773"/>
    <lineage>
        <taxon>Bacteria</taxon>
        <taxon>Pseudomonadati</taxon>
        <taxon>Pseudomonadota</taxon>
        <taxon>Gammaproteobacteria</taxon>
        <taxon>Methylohalomonadales</taxon>
        <taxon>Methylohalomonadaceae</taxon>
        <taxon>Methylohalomonas</taxon>
    </lineage>
</organism>
<protein>
    <submittedName>
        <fullName evidence="1">Uncharacterized protein</fullName>
    </submittedName>
</protein>
<evidence type="ECO:0000313" key="2">
    <source>
        <dbReference type="Proteomes" id="UP001204445"/>
    </source>
</evidence>
<evidence type="ECO:0000313" key="1">
    <source>
        <dbReference type="EMBL" id="MCS3903395.1"/>
    </source>
</evidence>
<gene>
    <name evidence="1" type="ORF">J2T55_001416</name>
</gene>
<keyword evidence="2" id="KW-1185">Reference proteome</keyword>
<dbReference type="EMBL" id="JANUCT010000008">
    <property type="protein sequence ID" value="MCS3903395.1"/>
    <property type="molecule type" value="Genomic_DNA"/>
</dbReference>
<dbReference type="Proteomes" id="UP001204445">
    <property type="component" value="Unassembled WGS sequence"/>
</dbReference>
<dbReference type="AlphaFoldDB" id="A0AAE3HKD9"/>
<name>A0AAE3HKD9_9GAMM</name>
<sequence>MPIAELQSRLQSCYELDLPYRVEDFLTTDRDLARALDGEHAHQPRERLLLQESGDELSMSLYLDAELLDGFRDSGSLAGTGRHQFADLSLVLEGVSHFVYMAWCAGHEREVSLLELELQAEVDKFVTLLLLQAENDQYGIAELHRWLFEDVHFAETLDDEQRQRYVTANRFAARYCWMLGQDFRRRQDRQHWYKELRRFYRLQHDAKLRRITALQ</sequence>
<comment type="caution">
    <text evidence="1">The sequence shown here is derived from an EMBL/GenBank/DDBJ whole genome shotgun (WGS) entry which is preliminary data.</text>
</comment>